<proteinExistence type="predicted"/>
<protein>
    <submittedName>
        <fullName evidence="2">DUF1573 domain-containing protein</fullName>
    </submittedName>
</protein>
<evidence type="ECO:0000313" key="2">
    <source>
        <dbReference type="EMBL" id="MBK9984387.1"/>
    </source>
</evidence>
<reference evidence="2 3" key="1">
    <citation type="submission" date="2020-10" db="EMBL/GenBank/DDBJ databases">
        <title>Connecting structure to function with the recovery of over 1000 high-quality activated sludge metagenome-assembled genomes encoding full-length rRNA genes using long-read sequencing.</title>
        <authorList>
            <person name="Singleton C.M."/>
            <person name="Petriglieri F."/>
            <person name="Kristensen J.M."/>
            <person name="Kirkegaard R.H."/>
            <person name="Michaelsen T.Y."/>
            <person name="Andersen M.H."/>
            <person name="Karst S.M."/>
            <person name="Dueholm M.S."/>
            <person name="Nielsen P.H."/>
            <person name="Albertsen M."/>
        </authorList>
    </citation>
    <scope>NUCLEOTIDE SEQUENCE [LARGE SCALE GENOMIC DNA]</scope>
    <source>
        <strain evidence="2">Ribe_18-Q3-R11-54_MAXAC.273</strain>
    </source>
</reference>
<gene>
    <name evidence="2" type="ORF">IPP15_18805</name>
</gene>
<evidence type="ECO:0000256" key="1">
    <source>
        <dbReference type="SAM" id="MobiDB-lite"/>
    </source>
</evidence>
<dbReference type="InterPro" id="IPR013783">
    <property type="entry name" value="Ig-like_fold"/>
</dbReference>
<evidence type="ECO:0000313" key="3">
    <source>
        <dbReference type="Proteomes" id="UP000808337"/>
    </source>
</evidence>
<dbReference type="Proteomes" id="UP000808337">
    <property type="component" value="Unassembled WGS sequence"/>
</dbReference>
<dbReference type="Gene3D" id="2.60.40.10">
    <property type="entry name" value="Immunoglobulins"/>
    <property type="match status" value="1"/>
</dbReference>
<sequence length="142" mass="14915">MASFRLAAQATPTEGQPAAAPSGAVMKLDSDTVDYGTIDQGSDPLRLAKFTNTGTEPLIISGARGSCGCTVPNWPKDPIMPGETSQIEIRYDTKRVGGINKTVTVTSNDPVGPIVIKVIGTINAVAQEEGTPEKESIFKKPN</sequence>
<dbReference type="InterPro" id="IPR011467">
    <property type="entry name" value="DUF1573"/>
</dbReference>
<dbReference type="PANTHER" id="PTHR37833">
    <property type="entry name" value="LIPOPROTEIN-RELATED"/>
    <property type="match status" value="1"/>
</dbReference>
<dbReference type="Pfam" id="PF07610">
    <property type="entry name" value="DUF1573"/>
    <property type="match status" value="1"/>
</dbReference>
<dbReference type="EMBL" id="JADKGY010000029">
    <property type="protein sequence ID" value="MBK9984387.1"/>
    <property type="molecule type" value="Genomic_DNA"/>
</dbReference>
<accession>A0A9D7XV68</accession>
<dbReference type="PANTHER" id="PTHR37833:SF1">
    <property type="entry name" value="SIGNAL PEPTIDE PROTEIN"/>
    <property type="match status" value="1"/>
</dbReference>
<dbReference type="AlphaFoldDB" id="A0A9D7XV68"/>
<comment type="caution">
    <text evidence="2">The sequence shown here is derived from an EMBL/GenBank/DDBJ whole genome shotgun (WGS) entry which is preliminary data.</text>
</comment>
<name>A0A9D7XV68_9BACT</name>
<organism evidence="2 3">
    <name type="scientific">Candidatus Opimibacter skivensis</name>
    <dbReference type="NCBI Taxonomy" id="2982028"/>
    <lineage>
        <taxon>Bacteria</taxon>
        <taxon>Pseudomonadati</taxon>
        <taxon>Bacteroidota</taxon>
        <taxon>Saprospiria</taxon>
        <taxon>Saprospirales</taxon>
        <taxon>Saprospiraceae</taxon>
        <taxon>Candidatus Opimibacter</taxon>
    </lineage>
</organism>
<feature type="region of interest" description="Disordered" evidence="1">
    <location>
        <begin position="1"/>
        <end position="22"/>
    </location>
</feature>